<organism evidence="2 3">
    <name type="scientific">Bodo saltans</name>
    <name type="common">Flagellated protozoan</name>
    <dbReference type="NCBI Taxonomy" id="75058"/>
    <lineage>
        <taxon>Eukaryota</taxon>
        <taxon>Discoba</taxon>
        <taxon>Euglenozoa</taxon>
        <taxon>Kinetoplastea</taxon>
        <taxon>Metakinetoplastina</taxon>
        <taxon>Eubodonida</taxon>
        <taxon>Bodonidae</taxon>
        <taxon>Bodo</taxon>
    </lineage>
</organism>
<reference evidence="3" key="1">
    <citation type="submission" date="2015-09" db="EMBL/GenBank/DDBJ databases">
        <authorList>
            <consortium name="Pathogen Informatics"/>
        </authorList>
    </citation>
    <scope>NUCLEOTIDE SEQUENCE [LARGE SCALE GENOMIC DNA]</scope>
    <source>
        <strain evidence="3">Lake Konstanz</strain>
    </source>
</reference>
<dbReference type="AlphaFoldDB" id="A0A0S4JNV3"/>
<proteinExistence type="predicted"/>
<evidence type="ECO:0000313" key="3">
    <source>
        <dbReference type="Proteomes" id="UP000051952"/>
    </source>
</evidence>
<keyword evidence="3" id="KW-1185">Reference proteome</keyword>
<feature type="compositionally biased region" description="Low complexity" evidence="1">
    <location>
        <begin position="9"/>
        <end position="22"/>
    </location>
</feature>
<feature type="region of interest" description="Disordered" evidence="1">
    <location>
        <begin position="137"/>
        <end position="162"/>
    </location>
</feature>
<evidence type="ECO:0000313" key="2">
    <source>
        <dbReference type="EMBL" id="CUG93221.1"/>
    </source>
</evidence>
<dbReference type="EMBL" id="CYKH01002130">
    <property type="protein sequence ID" value="CUG93221.1"/>
    <property type="molecule type" value="Genomic_DNA"/>
</dbReference>
<dbReference type="VEuPathDB" id="TriTrypDB:BSAL_41445"/>
<dbReference type="Proteomes" id="UP000051952">
    <property type="component" value="Unassembled WGS sequence"/>
</dbReference>
<name>A0A0S4JNV3_BODSA</name>
<gene>
    <name evidence="2" type="ORF">BSAL_41445</name>
</gene>
<evidence type="ECO:0000256" key="1">
    <source>
        <dbReference type="SAM" id="MobiDB-lite"/>
    </source>
</evidence>
<accession>A0A0S4JNV3</accession>
<feature type="region of interest" description="Disordered" evidence="1">
    <location>
        <begin position="1"/>
        <end position="22"/>
    </location>
</feature>
<protein>
    <submittedName>
        <fullName evidence="2">Uncharacterized protein</fullName>
    </submittedName>
</protein>
<sequence>MSSEPQVQSTSSPPAAPLSATSGGVVADRTAAIFRNVYNSLMSFEDEINECHNELRRLHVSSQLQVTTAPSATTRDYEALLQQRLQFAKRMRDTQHQHLTTLTNAMYLEQEEGSTAATAAAASPMTALRQGPTVAGVNTRGGGGASDAAAPQPGQHQHEPASSVVLGSASDGIGVSTPTPPPPPRNFFERVFGFQEMAYETTRSCFLRAATFLPNATSAATSKSSSYSSFLAPLPSSIFEGAVAGSNSTIVAERCMIDLPRLRSSAAACGATLTTTVAATTTATPLEVTKQLSQTQSSVVLLDCETVTQKDGE</sequence>